<dbReference type="PANTHER" id="PTHR47816:SF4">
    <property type="entry name" value="RIBOSOMAL RNA SMALL SUBUNIT METHYLTRANSFERASE C"/>
    <property type="match status" value="1"/>
</dbReference>
<dbReference type="Proteomes" id="UP000824123">
    <property type="component" value="Unassembled WGS sequence"/>
</dbReference>
<dbReference type="PANTHER" id="PTHR47816">
    <property type="entry name" value="RIBOSOMAL RNA SMALL SUBUNIT METHYLTRANSFERASE C"/>
    <property type="match status" value="1"/>
</dbReference>
<evidence type="ECO:0000256" key="2">
    <source>
        <dbReference type="ARBA" id="ARBA00022679"/>
    </source>
</evidence>
<dbReference type="Gene3D" id="3.40.50.150">
    <property type="entry name" value="Vaccinia Virus protein VP39"/>
    <property type="match status" value="1"/>
</dbReference>
<dbReference type="EMBL" id="DVNK01000039">
    <property type="protein sequence ID" value="HIU46926.1"/>
    <property type="molecule type" value="Genomic_DNA"/>
</dbReference>
<dbReference type="CDD" id="cd02440">
    <property type="entry name" value="AdoMet_MTases"/>
    <property type="match status" value="1"/>
</dbReference>
<evidence type="ECO:0000259" key="3">
    <source>
        <dbReference type="Pfam" id="PF05175"/>
    </source>
</evidence>
<dbReference type="GO" id="GO:0008757">
    <property type="term" value="F:S-adenosylmethionine-dependent methyltransferase activity"/>
    <property type="evidence" value="ECO:0007669"/>
    <property type="project" value="InterPro"/>
</dbReference>
<dbReference type="Pfam" id="PF05175">
    <property type="entry name" value="MTS"/>
    <property type="match status" value="1"/>
</dbReference>
<reference evidence="4" key="1">
    <citation type="submission" date="2020-10" db="EMBL/GenBank/DDBJ databases">
        <authorList>
            <person name="Gilroy R."/>
        </authorList>
    </citation>
    <scope>NUCLEOTIDE SEQUENCE</scope>
    <source>
        <strain evidence="4">ChiSxjej2B14-8506</strain>
    </source>
</reference>
<sequence length="200" mass="21454">MGEHYFTPEPTSRHDVRRISAQLDGQRLEFDTDAGVFSRGELDAGTELLIRALPELRGRVLDLGCGWGALGLFVKARNPGIALTAVDINARAVELTRGNAALNALECEALESDGFGALAGRMFDAIITNPPIRAGKRVIYGWFDEARGHIVPGGALYIVIQTKQGADSALRHLRDAYATAGIIDRGGGFKVIEARVPDGT</sequence>
<name>A0A9D1S4U4_9FIRM</name>
<dbReference type="InterPro" id="IPR046977">
    <property type="entry name" value="RsmC/RlmG"/>
</dbReference>
<keyword evidence="1 4" id="KW-0489">Methyltransferase</keyword>
<proteinExistence type="predicted"/>
<feature type="domain" description="Methyltransferase small" evidence="3">
    <location>
        <begin position="28"/>
        <end position="192"/>
    </location>
</feature>
<protein>
    <submittedName>
        <fullName evidence="4">Methyltransferase</fullName>
    </submittedName>
</protein>
<dbReference type="SUPFAM" id="SSF53335">
    <property type="entry name" value="S-adenosyl-L-methionine-dependent methyltransferases"/>
    <property type="match status" value="1"/>
</dbReference>
<evidence type="ECO:0000256" key="1">
    <source>
        <dbReference type="ARBA" id="ARBA00022603"/>
    </source>
</evidence>
<gene>
    <name evidence="4" type="ORF">IAC59_06675</name>
</gene>
<keyword evidence="2" id="KW-0808">Transferase</keyword>
<reference evidence="4" key="2">
    <citation type="journal article" date="2021" name="PeerJ">
        <title>Extensive microbial diversity within the chicken gut microbiome revealed by metagenomics and culture.</title>
        <authorList>
            <person name="Gilroy R."/>
            <person name="Ravi A."/>
            <person name="Getino M."/>
            <person name="Pursley I."/>
            <person name="Horton D.L."/>
            <person name="Alikhan N.F."/>
            <person name="Baker D."/>
            <person name="Gharbi K."/>
            <person name="Hall N."/>
            <person name="Watson M."/>
            <person name="Adriaenssens E.M."/>
            <person name="Foster-Nyarko E."/>
            <person name="Jarju S."/>
            <person name="Secka A."/>
            <person name="Antonio M."/>
            <person name="Oren A."/>
            <person name="Chaudhuri R.R."/>
            <person name="La Ragione R."/>
            <person name="Hildebrand F."/>
            <person name="Pallen M.J."/>
        </authorList>
    </citation>
    <scope>NUCLEOTIDE SEQUENCE</scope>
    <source>
        <strain evidence="4">ChiSxjej2B14-8506</strain>
    </source>
</reference>
<evidence type="ECO:0000313" key="5">
    <source>
        <dbReference type="Proteomes" id="UP000824123"/>
    </source>
</evidence>
<dbReference type="InterPro" id="IPR029063">
    <property type="entry name" value="SAM-dependent_MTases_sf"/>
</dbReference>
<dbReference type="AlphaFoldDB" id="A0A9D1S4U4"/>
<dbReference type="GO" id="GO:0032259">
    <property type="term" value="P:methylation"/>
    <property type="evidence" value="ECO:0007669"/>
    <property type="project" value="UniProtKB-KW"/>
</dbReference>
<comment type="caution">
    <text evidence="4">The sequence shown here is derived from an EMBL/GenBank/DDBJ whole genome shotgun (WGS) entry which is preliminary data.</text>
</comment>
<evidence type="ECO:0000313" key="4">
    <source>
        <dbReference type="EMBL" id="HIU46926.1"/>
    </source>
</evidence>
<organism evidence="4 5">
    <name type="scientific">Candidatus Fimadaptatus faecigallinarum</name>
    <dbReference type="NCBI Taxonomy" id="2840814"/>
    <lineage>
        <taxon>Bacteria</taxon>
        <taxon>Bacillati</taxon>
        <taxon>Bacillota</taxon>
        <taxon>Clostridia</taxon>
        <taxon>Eubacteriales</taxon>
        <taxon>Candidatus Fimadaptatus</taxon>
    </lineage>
</organism>
<accession>A0A9D1S4U4</accession>
<dbReference type="InterPro" id="IPR007848">
    <property type="entry name" value="Small_mtfrase_dom"/>
</dbReference>